<evidence type="ECO:0000313" key="5">
    <source>
        <dbReference type="Proteomes" id="UP000275024"/>
    </source>
</evidence>
<dbReference type="EMBL" id="RBDY01000008">
    <property type="protein sequence ID" value="RKN23077.1"/>
    <property type="molecule type" value="Genomic_DNA"/>
</dbReference>
<sequence>MRRIPAAFLLTTILACSACTSGSDEPDEEAREFVIPEDLCNLTVDPDLVSPLLPPGEELRADPELIEYPDGSLGTTARCVVHVDDSPALTLDAIPSWPSGVAAGVGPYLDHRRVGHSVAEGEVLSESPREVVVWDDYAAIHVTCAASPALDNTGMNLAITLDWAEGEDHRDALAEAIGPLMDEFLARQAPGTCETA</sequence>
<evidence type="ECO:0000313" key="2">
    <source>
        <dbReference type="EMBL" id="RKN09325.1"/>
    </source>
</evidence>
<evidence type="ECO:0008006" key="6">
    <source>
        <dbReference type="Google" id="ProtNLM"/>
    </source>
</evidence>
<feature type="chain" id="PRO_5039209088" description="DUF3558 domain-containing protein" evidence="1">
    <location>
        <begin position="19"/>
        <end position="196"/>
    </location>
</feature>
<dbReference type="Proteomes" id="UP000275024">
    <property type="component" value="Unassembled WGS sequence"/>
</dbReference>
<feature type="signal peptide" evidence="1">
    <location>
        <begin position="1"/>
        <end position="18"/>
    </location>
</feature>
<dbReference type="EMBL" id="RBDX01000008">
    <property type="protein sequence ID" value="RKN09325.1"/>
    <property type="molecule type" value="Genomic_DNA"/>
</dbReference>
<gene>
    <name evidence="3" type="ORF">D7318_13775</name>
    <name evidence="2" type="ORF">D7319_12750</name>
</gene>
<organism evidence="2 5">
    <name type="scientific">Streptomyces radicis</name>
    <dbReference type="NCBI Taxonomy" id="1750517"/>
    <lineage>
        <taxon>Bacteria</taxon>
        <taxon>Bacillati</taxon>
        <taxon>Actinomycetota</taxon>
        <taxon>Actinomycetes</taxon>
        <taxon>Kitasatosporales</taxon>
        <taxon>Streptomycetaceae</taxon>
        <taxon>Streptomyces</taxon>
    </lineage>
</organism>
<proteinExistence type="predicted"/>
<keyword evidence="1" id="KW-0732">Signal</keyword>
<evidence type="ECO:0000313" key="4">
    <source>
        <dbReference type="Proteomes" id="UP000268652"/>
    </source>
</evidence>
<keyword evidence="4" id="KW-1185">Reference proteome</keyword>
<name>A0A3A9W851_9ACTN</name>
<dbReference type="PROSITE" id="PS51257">
    <property type="entry name" value="PROKAR_LIPOPROTEIN"/>
    <property type="match status" value="1"/>
</dbReference>
<dbReference type="OrthoDB" id="4253309at2"/>
<reference evidence="4 5" key="1">
    <citation type="submission" date="2018-09" db="EMBL/GenBank/DDBJ databases">
        <title>Streptomyces sp. nov. DS1-2, an endophytic actinomycete isolated from roots of Dendrobium scabrilingue.</title>
        <authorList>
            <person name="Kuncharoen N."/>
            <person name="Kudo T."/>
            <person name="Ohkuma M."/>
            <person name="Yuki M."/>
            <person name="Tanasupawat S."/>
        </authorList>
    </citation>
    <scope>NUCLEOTIDE SEQUENCE [LARGE SCALE GENOMIC DNA]</scope>
    <source>
        <strain evidence="2 5">AZ1-7</strain>
        <strain evidence="3 4">DS1-2</strain>
    </source>
</reference>
<comment type="caution">
    <text evidence="2">The sequence shown here is derived from an EMBL/GenBank/DDBJ whole genome shotgun (WGS) entry which is preliminary data.</text>
</comment>
<protein>
    <recommendedName>
        <fullName evidence="6">DUF3558 domain-containing protein</fullName>
    </recommendedName>
</protein>
<dbReference type="Proteomes" id="UP000268652">
    <property type="component" value="Unassembled WGS sequence"/>
</dbReference>
<dbReference type="AlphaFoldDB" id="A0A3A9W851"/>
<evidence type="ECO:0000313" key="3">
    <source>
        <dbReference type="EMBL" id="RKN23077.1"/>
    </source>
</evidence>
<dbReference type="RefSeq" id="WP_120697248.1">
    <property type="nucleotide sequence ID" value="NZ_RBDX01000008.1"/>
</dbReference>
<evidence type="ECO:0000256" key="1">
    <source>
        <dbReference type="SAM" id="SignalP"/>
    </source>
</evidence>
<accession>A0A3A9W851</accession>